<accession>A0A2T7EJ42</accession>
<dbReference type="OrthoDB" id="580716at2759"/>
<dbReference type="AlphaFoldDB" id="A0A2T7EJ42"/>
<dbReference type="EMBL" id="CM009751">
    <property type="protein sequence ID" value="PUZ67856.1"/>
    <property type="molecule type" value="Genomic_DNA"/>
</dbReference>
<dbReference type="Gramene" id="PUZ67856">
    <property type="protein sequence ID" value="PUZ67856"/>
    <property type="gene ID" value="GQ55_3G467600"/>
</dbReference>
<gene>
    <name evidence="1" type="ORF">GQ55_3G467600</name>
</gene>
<proteinExistence type="predicted"/>
<keyword evidence="2" id="KW-1185">Reference proteome</keyword>
<reference evidence="1 2" key="1">
    <citation type="submission" date="2018-04" db="EMBL/GenBank/DDBJ databases">
        <title>WGS assembly of Panicum hallii var. hallii HAL2.</title>
        <authorList>
            <person name="Lovell J."/>
            <person name="Jenkins J."/>
            <person name="Lowry D."/>
            <person name="Mamidi S."/>
            <person name="Sreedasyam A."/>
            <person name="Weng X."/>
            <person name="Barry K."/>
            <person name="Bonette J."/>
            <person name="Campitelli B."/>
            <person name="Daum C."/>
            <person name="Gordon S."/>
            <person name="Gould B."/>
            <person name="Lipzen A."/>
            <person name="MacQueen A."/>
            <person name="Palacio-Mejia J."/>
            <person name="Plott C."/>
            <person name="Shakirov E."/>
            <person name="Shu S."/>
            <person name="Yoshinaga Y."/>
            <person name="Zane M."/>
            <person name="Rokhsar D."/>
            <person name="Grimwood J."/>
            <person name="Schmutz J."/>
            <person name="Juenger T."/>
        </authorList>
    </citation>
    <scope>NUCLEOTIDE SEQUENCE [LARGE SCALE GENOMIC DNA]</scope>
    <source>
        <strain evidence="2">cv. HAL2</strain>
    </source>
</reference>
<sequence>MFVNVFDEVPTLCVLLTEVTKVPYEGVVQRKLTWDCPRKFISWCEDQCHVTRDSLTERFCAFLGESNCDVEKLRRYPHNWDDAIKGEYLMSLVASDHSNMWLLLRGSDLTWPFAENSPQRSCNLPELLQSILAWEAQRGRKYNILDFFSYIILLTNCYKHREDLPQNIKDVFIDCRALIAHIEVRTPDFWIRVYEKLGWP</sequence>
<protein>
    <submittedName>
        <fullName evidence="1">Uncharacterized protein</fullName>
    </submittedName>
</protein>
<dbReference type="Proteomes" id="UP000244336">
    <property type="component" value="Chromosome 3"/>
</dbReference>
<evidence type="ECO:0000313" key="1">
    <source>
        <dbReference type="EMBL" id="PUZ67856.1"/>
    </source>
</evidence>
<organism evidence="1 2">
    <name type="scientific">Panicum hallii var. hallii</name>
    <dbReference type="NCBI Taxonomy" id="1504633"/>
    <lineage>
        <taxon>Eukaryota</taxon>
        <taxon>Viridiplantae</taxon>
        <taxon>Streptophyta</taxon>
        <taxon>Embryophyta</taxon>
        <taxon>Tracheophyta</taxon>
        <taxon>Spermatophyta</taxon>
        <taxon>Magnoliopsida</taxon>
        <taxon>Liliopsida</taxon>
        <taxon>Poales</taxon>
        <taxon>Poaceae</taxon>
        <taxon>PACMAD clade</taxon>
        <taxon>Panicoideae</taxon>
        <taxon>Panicodae</taxon>
        <taxon>Paniceae</taxon>
        <taxon>Panicinae</taxon>
        <taxon>Panicum</taxon>
        <taxon>Panicum sect. Panicum</taxon>
    </lineage>
</organism>
<evidence type="ECO:0000313" key="2">
    <source>
        <dbReference type="Proteomes" id="UP000244336"/>
    </source>
</evidence>
<name>A0A2T7EJ42_9POAL</name>